<comment type="subcellular location">
    <subcellularLocation>
        <location evidence="2">Cell membrane</location>
        <topology evidence="2">Multi-pass membrane protein</topology>
    </subcellularLocation>
</comment>
<keyword evidence="13" id="KW-1185">Reference proteome</keyword>
<dbReference type="GO" id="GO:0004129">
    <property type="term" value="F:cytochrome-c oxidase activity"/>
    <property type="evidence" value="ECO:0007669"/>
    <property type="project" value="UniProtKB-EC"/>
</dbReference>
<dbReference type="EC" id="7.1.1.9" evidence="10"/>
<gene>
    <name evidence="12" type="ORF">SAMN04488543_0961</name>
</gene>
<comment type="function">
    <text evidence="1 10">Part of cytochrome c oxidase, its function is unknown.</text>
</comment>
<keyword evidence="7 11" id="KW-1133">Transmembrane helix</keyword>
<name>A0A1H1NZA0_9ACTN</name>
<evidence type="ECO:0000313" key="12">
    <source>
        <dbReference type="EMBL" id="SDS04095.1"/>
    </source>
</evidence>
<evidence type="ECO:0000256" key="8">
    <source>
        <dbReference type="ARBA" id="ARBA00023136"/>
    </source>
</evidence>
<dbReference type="AlphaFoldDB" id="A0A1H1NZA0"/>
<evidence type="ECO:0000256" key="7">
    <source>
        <dbReference type="ARBA" id="ARBA00022989"/>
    </source>
</evidence>
<keyword evidence="8 10" id="KW-0472">Membrane</keyword>
<keyword evidence="5 11" id="KW-0812">Transmembrane</keyword>
<dbReference type="GO" id="GO:0022900">
    <property type="term" value="P:electron transport chain"/>
    <property type="evidence" value="ECO:0007669"/>
    <property type="project" value="InterPro"/>
</dbReference>
<accession>A0A1H1NZA0</accession>
<comment type="catalytic activity">
    <reaction evidence="9 10">
        <text>4 Fe(II)-[cytochrome c] + O2 + 8 H(+)(in) = 4 Fe(III)-[cytochrome c] + 2 H2O + 4 H(+)(out)</text>
        <dbReference type="Rhea" id="RHEA:11436"/>
        <dbReference type="Rhea" id="RHEA-COMP:10350"/>
        <dbReference type="Rhea" id="RHEA-COMP:14399"/>
        <dbReference type="ChEBI" id="CHEBI:15377"/>
        <dbReference type="ChEBI" id="CHEBI:15378"/>
        <dbReference type="ChEBI" id="CHEBI:15379"/>
        <dbReference type="ChEBI" id="CHEBI:29033"/>
        <dbReference type="ChEBI" id="CHEBI:29034"/>
        <dbReference type="EC" id="7.1.1.9"/>
    </reaction>
</comment>
<feature type="transmembrane region" description="Helical" evidence="11">
    <location>
        <begin position="107"/>
        <end position="125"/>
    </location>
</feature>
<keyword evidence="6 10" id="KW-1278">Translocase</keyword>
<dbReference type="RefSeq" id="WP_091410658.1">
    <property type="nucleotide sequence ID" value="NZ_LT629749.1"/>
</dbReference>
<dbReference type="PIRSF" id="PIRSF017385">
    <property type="entry name" value="CtaF"/>
    <property type="match status" value="1"/>
</dbReference>
<dbReference type="EMBL" id="LT629749">
    <property type="protein sequence ID" value="SDS04095.1"/>
    <property type="molecule type" value="Genomic_DNA"/>
</dbReference>
<keyword evidence="4 10" id="KW-1003">Cell membrane</keyword>
<evidence type="ECO:0000256" key="5">
    <source>
        <dbReference type="ARBA" id="ARBA00022692"/>
    </source>
</evidence>
<evidence type="ECO:0000256" key="3">
    <source>
        <dbReference type="ARBA" id="ARBA00006870"/>
    </source>
</evidence>
<evidence type="ECO:0000256" key="2">
    <source>
        <dbReference type="ARBA" id="ARBA00004651"/>
    </source>
</evidence>
<evidence type="ECO:0000256" key="10">
    <source>
        <dbReference type="PIRNR" id="PIRNR017385"/>
    </source>
</evidence>
<evidence type="ECO:0000256" key="1">
    <source>
        <dbReference type="ARBA" id="ARBA00002536"/>
    </source>
</evidence>
<dbReference type="Pfam" id="PF12270">
    <property type="entry name" value="Cyt_c_ox_IV"/>
    <property type="match status" value="1"/>
</dbReference>
<organism evidence="12 13">
    <name type="scientific">Friedmanniella luteola</name>
    <dbReference type="NCBI Taxonomy" id="546871"/>
    <lineage>
        <taxon>Bacteria</taxon>
        <taxon>Bacillati</taxon>
        <taxon>Actinomycetota</taxon>
        <taxon>Actinomycetes</taxon>
        <taxon>Propionibacteriales</taxon>
        <taxon>Nocardioidaceae</taxon>
        <taxon>Friedmanniella</taxon>
    </lineage>
</organism>
<sequence length="131" mass="14471">MKIGSLIFLALMAFYAVITPVYWILSHDYTGTTALTLTFFLTLMIAGYLGLVSRRLDRAPEDKRGGEIAEGAGELGFFPPQSKWPLFVALTATLVFLGPVFGWWLTILGFGFGAVSITGLLYEFYRGDHAH</sequence>
<dbReference type="GO" id="GO:0005886">
    <property type="term" value="C:plasma membrane"/>
    <property type="evidence" value="ECO:0007669"/>
    <property type="project" value="UniProtKB-SubCell"/>
</dbReference>
<dbReference type="OrthoDB" id="5244617at2"/>
<dbReference type="STRING" id="546871.SAMN04488543_0961"/>
<feature type="transmembrane region" description="Helical" evidence="11">
    <location>
        <begin position="31"/>
        <end position="51"/>
    </location>
</feature>
<comment type="subunit">
    <text evidence="10">Associates with subunits I, II and III to form cytochrome c oxidase.</text>
</comment>
<proteinExistence type="inferred from homology"/>
<dbReference type="InterPro" id="IPR021050">
    <property type="entry name" value="Cyt_c_oxidase_su4_actinobac"/>
</dbReference>
<evidence type="ECO:0000313" key="13">
    <source>
        <dbReference type="Proteomes" id="UP000199092"/>
    </source>
</evidence>
<evidence type="ECO:0000256" key="11">
    <source>
        <dbReference type="SAM" id="Phobius"/>
    </source>
</evidence>
<protein>
    <recommendedName>
        <fullName evidence="10">Cytochrome c oxidase polypeptide 4</fullName>
        <ecNumber evidence="10">7.1.1.9</ecNumber>
    </recommendedName>
    <alternativeName>
        <fullName evidence="10">Cytochrome aa3 subunit 4</fullName>
    </alternativeName>
    <alternativeName>
        <fullName evidence="10">Cytochrome c oxidase polypeptide IV</fullName>
    </alternativeName>
</protein>
<feature type="transmembrane region" description="Helical" evidence="11">
    <location>
        <begin position="7"/>
        <end position="25"/>
    </location>
</feature>
<evidence type="ECO:0000256" key="4">
    <source>
        <dbReference type="ARBA" id="ARBA00022475"/>
    </source>
</evidence>
<evidence type="ECO:0000256" key="9">
    <source>
        <dbReference type="ARBA" id="ARBA00047816"/>
    </source>
</evidence>
<reference evidence="12 13" key="1">
    <citation type="submission" date="2016-10" db="EMBL/GenBank/DDBJ databases">
        <authorList>
            <person name="de Groot N.N."/>
        </authorList>
    </citation>
    <scope>NUCLEOTIDE SEQUENCE [LARGE SCALE GENOMIC DNA]</scope>
    <source>
        <strain evidence="12 13">DSM 21741</strain>
    </source>
</reference>
<comment type="similarity">
    <text evidence="3 10">Belongs to the cytochrome c oxidase bacterial subunit CtaF family.</text>
</comment>
<dbReference type="Proteomes" id="UP000199092">
    <property type="component" value="Chromosome I"/>
</dbReference>
<evidence type="ECO:0000256" key="6">
    <source>
        <dbReference type="ARBA" id="ARBA00022967"/>
    </source>
</evidence>